<name>A0A1E5L3M7_9FIRM</name>
<dbReference type="EC" id="3.5.2.3" evidence="6"/>
<dbReference type="GO" id="GO:0004038">
    <property type="term" value="F:allantoinase activity"/>
    <property type="evidence" value="ECO:0007669"/>
    <property type="project" value="TreeGrafter"/>
</dbReference>
<dbReference type="Gene3D" id="3.20.20.140">
    <property type="entry name" value="Metal-dependent hydrolases"/>
    <property type="match status" value="1"/>
</dbReference>
<dbReference type="InterPro" id="IPR032466">
    <property type="entry name" value="Metal_Hydrolase"/>
</dbReference>
<feature type="binding site" evidence="6">
    <location>
        <begin position="68"/>
        <end position="70"/>
    </location>
    <ligand>
        <name>substrate</name>
    </ligand>
</feature>
<evidence type="ECO:0000256" key="3">
    <source>
        <dbReference type="ARBA" id="ARBA00022723"/>
    </source>
</evidence>
<feature type="binding site" evidence="6">
    <location>
        <position position="68"/>
    </location>
    <ligand>
        <name>Zn(2+)</name>
        <dbReference type="ChEBI" id="CHEBI:29105"/>
        <label>1</label>
    </ligand>
</feature>
<comment type="caution">
    <text evidence="8">The sequence shown here is derived from an EMBL/GenBank/DDBJ whole genome shotgun (WGS) entry which is preliminary data.</text>
</comment>
<evidence type="ECO:0000256" key="5">
    <source>
        <dbReference type="ARBA" id="ARBA00022975"/>
    </source>
</evidence>
<keyword evidence="4 6" id="KW-0378">Hydrolase</keyword>
<dbReference type="InterPro" id="IPR002195">
    <property type="entry name" value="Dihydroorotase_CS"/>
</dbReference>
<comment type="catalytic activity">
    <reaction evidence="6">
        <text>(S)-dihydroorotate + H2O = N-carbamoyl-L-aspartate + H(+)</text>
        <dbReference type="Rhea" id="RHEA:24296"/>
        <dbReference type="ChEBI" id="CHEBI:15377"/>
        <dbReference type="ChEBI" id="CHEBI:15378"/>
        <dbReference type="ChEBI" id="CHEBI:30864"/>
        <dbReference type="ChEBI" id="CHEBI:32814"/>
        <dbReference type="EC" id="3.5.2.3"/>
    </reaction>
</comment>
<feature type="domain" description="Dihydroorotase catalytic" evidence="7">
    <location>
        <begin position="55"/>
        <end position="244"/>
    </location>
</feature>
<sequence>MILFKNVKLFDGHSLIGERDVLIKNNKIQLIQNDIDEQSIPMDILHELKIINGNGKLLAPGFIDVHVHLREPGFEYKETIETGSLAAAKGGFTTICCMPNTNPVIDSIETVQSIKAKAAINNGVSVNCIAAITVSERGEDLTDFVALREAGIIALSDDGRGVQDAKVMQDAFMQAAELKIPVIIHAEDEPLAKGGHMHAGEKAEELGIKGIPSTSESVMVARDILLAEAANAHVHFAHLSAKESVRWIEHAKKMGINVTCEVTPQHLVMNDQDILEDHGNFKVNPPIRAREDQNQLISAFQSGIIDIIATDHAPHSEEEKSRGIKGSPFGMVGLETAFAVLYSKLVLQHKVSLERLLQAMTSRPAEIFGFKNGIIEPNGEANLVLVDLDKRKLVDANNFASKGKNSPFIGWELQGWPIMTIVSGEIIHEDKEV</sequence>
<dbReference type="InterPro" id="IPR050138">
    <property type="entry name" value="DHOase/Allantoinase_Hydrolase"/>
</dbReference>
<evidence type="ECO:0000256" key="1">
    <source>
        <dbReference type="ARBA" id="ARBA00002368"/>
    </source>
</evidence>
<dbReference type="STRING" id="1390249.BHU72_07815"/>
<feature type="binding site" evidence="6">
    <location>
        <position position="185"/>
    </location>
    <ligand>
        <name>Zn(2+)</name>
        <dbReference type="ChEBI" id="CHEBI:29105"/>
        <label>2</label>
    </ligand>
</feature>
<accession>A0A1E5L3M7</accession>
<comment type="cofactor">
    <cofactor evidence="6">
        <name>Zn(2+)</name>
        <dbReference type="ChEBI" id="CHEBI:29105"/>
    </cofactor>
    <text evidence="6">Binds 2 Zn(2+) ions per subunit.</text>
</comment>
<organism evidence="8 9">
    <name type="scientific">Desulfuribacillus stibiiarsenatis</name>
    <dbReference type="NCBI Taxonomy" id="1390249"/>
    <lineage>
        <taxon>Bacteria</taxon>
        <taxon>Bacillati</taxon>
        <taxon>Bacillota</taxon>
        <taxon>Desulfuribacillia</taxon>
        <taxon>Desulfuribacillales</taxon>
        <taxon>Desulfuribacillaceae</taxon>
        <taxon>Desulfuribacillus</taxon>
    </lineage>
</organism>
<dbReference type="EMBL" id="MJAT01000036">
    <property type="protein sequence ID" value="OEH84732.1"/>
    <property type="molecule type" value="Genomic_DNA"/>
</dbReference>
<keyword evidence="9" id="KW-1185">Reference proteome</keyword>
<evidence type="ECO:0000256" key="6">
    <source>
        <dbReference type="HAMAP-Rule" id="MF_00220"/>
    </source>
</evidence>
<dbReference type="GO" id="GO:0008270">
    <property type="term" value="F:zinc ion binding"/>
    <property type="evidence" value="ECO:0007669"/>
    <property type="project" value="UniProtKB-UniRule"/>
</dbReference>
<dbReference type="PANTHER" id="PTHR43668">
    <property type="entry name" value="ALLANTOINASE"/>
    <property type="match status" value="1"/>
</dbReference>
<dbReference type="NCBIfam" id="TIGR00857">
    <property type="entry name" value="pyrC_multi"/>
    <property type="match status" value="1"/>
</dbReference>
<feature type="active site" evidence="6">
    <location>
        <position position="311"/>
    </location>
</feature>
<comment type="function">
    <text evidence="1 6">Catalyzes the reversible cyclization of carbamoyl aspartate to dihydroorotate.</text>
</comment>
<evidence type="ECO:0000256" key="2">
    <source>
        <dbReference type="ARBA" id="ARBA00010286"/>
    </source>
</evidence>
<dbReference type="Pfam" id="PF12890">
    <property type="entry name" value="DHOase"/>
    <property type="match status" value="1"/>
</dbReference>
<dbReference type="PROSITE" id="PS00483">
    <property type="entry name" value="DIHYDROOROTASE_2"/>
    <property type="match status" value="1"/>
</dbReference>
<reference evidence="8 9" key="1">
    <citation type="submission" date="2016-09" db="EMBL/GenBank/DDBJ databases">
        <title>Desulfuribacillus arsenicus sp. nov., an obligately anaerobic, dissimilatory arsenic- and antimonate-reducing bacterium isolated from anoxic sediments.</title>
        <authorList>
            <person name="Abin C.A."/>
            <person name="Hollibaugh J.T."/>
        </authorList>
    </citation>
    <scope>NUCLEOTIDE SEQUENCE [LARGE SCALE GENOMIC DNA]</scope>
    <source>
        <strain evidence="8 9">MLFW-2</strain>
    </source>
</reference>
<dbReference type="PANTHER" id="PTHR43668:SF2">
    <property type="entry name" value="ALLANTOINASE"/>
    <property type="match status" value="1"/>
</dbReference>
<feature type="binding site" evidence="6">
    <location>
        <begin position="329"/>
        <end position="330"/>
    </location>
    <ligand>
        <name>substrate</name>
    </ligand>
</feature>
<dbReference type="InterPro" id="IPR011059">
    <property type="entry name" value="Metal-dep_hydrolase_composite"/>
</dbReference>
<dbReference type="PROSITE" id="PS00482">
    <property type="entry name" value="DIHYDROOROTASE_1"/>
    <property type="match status" value="1"/>
</dbReference>
<dbReference type="HAMAP" id="MF_00220_B">
    <property type="entry name" value="PyrC_classI_B"/>
    <property type="match status" value="1"/>
</dbReference>
<feature type="binding site" evidence="6">
    <location>
        <position position="284"/>
    </location>
    <ligand>
        <name>substrate</name>
    </ligand>
</feature>
<feature type="binding site" evidence="6">
    <location>
        <position position="158"/>
    </location>
    <ligand>
        <name>Zn(2+)</name>
        <dbReference type="ChEBI" id="CHEBI:29105"/>
        <label>2</label>
    </ligand>
</feature>
<dbReference type="InterPro" id="IPR024403">
    <property type="entry name" value="DHOase_cat"/>
</dbReference>
<feature type="binding site" evidence="6">
    <location>
        <position position="66"/>
    </location>
    <ligand>
        <name>Zn(2+)</name>
        <dbReference type="ChEBI" id="CHEBI:29105"/>
        <label>1</label>
    </ligand>
</feature>
<feature type="binding site" evidence="6">
    <location>
        <position position="158"/>
    </location>
    <ligand>
        <name>Zn(2+)</name>
        <dbReference type="ChEBI" id="CHEBI:29105"/>
        <label>1</label>
    </ligand>
</feature>
<feature type="binding site" evidence="6">
    <location>
        <position position="311"/>
    </location>
    <ligand>
        <name>Zn(2+)</name>
        <dbReference type="ChEBI" id="CHEBI:29105"/>
        <label>1</label>
    </ligand>
</feature>
<evidence type="ECO:0000256" key="4">
    <source>
        <dbReference type="ARBA" id="ARBA00022801"/>
    </source>
</evidence>
<dbReference type="InterPro" id="IPR004722">
    <property type="entry name" value="DHOase"/>
</dbReference>
<dbReference type="CDD" id="cd01317">
    <property type="entry name" value="DHOase_IIa"/>
    <property type="match status" value="1"/>
</dbReference>
<evidence type="ECO:0000313" key="9">
    <source>
        <dbReference type="Proteomes" id="UP000095255"/>
    </source>
</evidence>
<keyword evidence="3 6" id="KW-0479">Metal-binding</keyword>
<comment type="pathway">
    <text evidence="6">Pyrimidine metabolism; UMP biosynthesis via de novo pathway; (S)-dihydroorotate from bicarbonate: step 3/3.</text>
</comment>
<dbReference type="AlphaFoldDB" id="A0A1E5L3M7"/>
<dbReference type="Proteomes" id="UP000095255">
    <property type="component" value="Unassembled WGS sequence"/>
</dbReference>
<keyword evidence="6" id="KW-0862">Zinc</keyword>
<feature type="binding site" evidence="6">
    <location>
        <position position="100"/>
    </location>
    <ligand>
        <name>substrate</name>
    </ligand>
</feature>
<dbReference type="UniPathway" id="UPA00070">
    <property type="reaction ID" value="UER00117"/>
</dbReference>
<keyword evidence="5 6" id="KW-0665">Pyrimidine biosynthesis</keyword>
<feature type="binding site" evidence="6">
    <location>
        <position position="315"/>
    </location>
    <ligand>
        <name>substrate</name>
    </ligand>
</feature>
<dbReference type="GO" id="GO:0044205">
    <property type="term" value="P:'de novo' UMP biosynthetic process"/>
    <property type="evidence" value="ECO:0007669"/>
    <property type="project" value="UniProtKB-UniRule"/>
</dbReference>
<feature type="binding site" evidence="6">
    <location>
        <position position="238"/>
    </location>
    <ligand>
        <name>Zn(2+)</name>
        <dbReference type="ChEBI" id="CHEBI:29105"/>
        <label>2</label>
    </ligand>
</feature>
<proteinExistence type="inferred from homology"/>
<evidence type="ECO:0000259" key="7">
    <source>
        <dbReference type="Pfam" id="PF12890"/>
    </source>
</evidence>
<dbReference type="GO" id="GO:0004151">
    <property type="term" value="F:dihydroorotase activity"/>
    <property type="evidence" value="ECO:0007669"/>
    <property type="project" value="UniProtKB-UniRule"/>
</dbReference>
<dbReference type="GO" id="GO:0006145">
    <property type="term" value="P:purine nucleobase catabolic process"/>
    <property type="evidence" value="ECO:0007669"/>
    <property type="project" value="TreeGrafter"/>
</dbReference>
<protein>
    <recommendedName>
        <fullName evidence="6">Dihydroorotase</fullName>
        <shortName evidence="6">DHOase</shortName>
        <ecNumber evidence="6">3.5.2.3</ecNumber>
    </recommendedName>
</protein>
<dbReference type="Gene3D" id="2.30.40.10">
    <property type="entry name" value="Urease, subunit C, domain 1"/>
    <property type="match status" value="1"/>
</dbReference>
<comment type="similarity">
    <text evidence="2 6">Belongs to the metallo-dependent hydrolases superfamily. DHOase family. Class I DHOase subfamily.</text>
</comment>
<gene>
    <name evidence="6" type="primary">pyrC</name>
    <name evidence="8" type="ORF">BHU72_07815</name>
</gene>
<dbReference type="GO" id="GO:0005737">
    <property type="term" value="C:cytoplasm"/>
    <property type="evidence" value="ECO:0007669"/>
    <property type="project" value="TreeGrafter"/>
</dbReference>
<evidence type="ECO:0000313" key="8">
    <source>
        <dbReference type="EMBL" id="OEH84732.1"/>
    </source>
</evidence>
<dbReference type="OrthoDB" id="9765462at2"/>
<dbReference type="SUPFAM" id="SSF51338">
    <property type="entry name" value="Composite domain of metallo-dependent hydrolases"/>
    <property type="match status" value="1"/>
</dbReference>
<dbReference type="RefSeq" id="WP_069702831.1">
    <property type="nucleotide sequence ID" value="NZ_MJAT01000036.1"/>
</dbReference>
<dbReference type="SUPFAM" id="SSF51556">
    <property type="entry name" value="Metallo-dependent hydrolases"/>
    <property type="match status" value="1"/>
</dbReference>